<keyword evidence="1" id="KW-0175">Coiled coil</keyword>
<dbReference type="AlphaFoldDB" id="A0A3B1D8J5"/>
<accession>A0A3B1D8J5</accession>
<protein>
    <recommendedName>
        <fullName evidence="3">Cell division protein ZapB</fullName>
    </recommendedName>
</protein>
<organism evidence="2">
    <name type="scientific">hydrothermal vent metagenome</name>
    <dbReference type="NCBI Taxonomy" id="652676"/>
    <lineage>
        <taxon>unclassified sequences</taxon>
        <taxon>metagenomes</taxon>
        <taxon>ecological metagenomes</taxon>
    </lineage>
</organism>
<gene>
    <name evidence="2" type="ORF">MNBD_NITROSPINAE05-775</name>
</gene>
<reference evidence="2" key="1">
    <citation type="submission" date="2018-06" db="EMBL/GenBank/DDBJ databases">
        <authorList>
            <person name="Zhirakovskaya E."/>
        </authorList>
    </citation>
    <scope>NUCLEOTIDE SEQUENCE</scope>
</reference>
<evidence type="ECO:0000313" key="2">
    <source>
        <dbReference type="EMBL" id="VAX33153.1"/>
    </source>
</evidence>
<evidence type="ECO:0000256" key="1">
    <source>
        <dbReference type="SAM" id="Coils"/>
    </source>
</evidence>
<feature type="coiled-coil region" evidence="1">
    <location>
        <begin position="13"/>
        <end position="47"/>
    </location>
</feature>
<sequence>MNSQKIEILSKLVTRSVEETERLKLEVRRLNEKIEEMGAENQAVLERNLKAQTDLKKLYALEDSNRKMEKEKSVVRSKVNVLLEKLEKMDFA</sequence>
<proteinExistence type="predicted"/>
<dbReference type="EMBL" id="UOGG01000236">
    <property type="protein sequence ID" value="VAX33153.1"/>
    <property type="molecule type" value="Genomic_DNA"/>
</dbReference>
<dbReference type="Gene3D" id="1.20.5.340">
    <property type="match status" value="1"/>
</dbReference>
<evidence type="ECO:0008006" key="3">
    <source>
        <dbReference type="Google" id="ProtNLM"/>
    </source>
</evidence>
<name>A0A3B1D8J5_9ZZZZ</name>